<reference evidence="1" key="1">
    <citation type="journal article" date="2021" name="PeerJ">
        <title>Extensive microbial diversity within the chicken gut microbiome revealed by metagenomics and culture.</title>
        <authorList>
            <person name="Gilroy R."/>
            <person name="Ravi A."/>
            <person name="Getino M."/>
            <person name="Pursley I."/>
            <person name="Horton D.L."/>
            <person name="Alikhan N.F."/>
            <person name="Baker D."/>
            <person name="Gharbi K."/>
            <person name="Hall N."/>
            <person name="Watson M."/>
            <person name="Adriaenssens E.M."/>
            <person name="Foster-Nyarko E."/>
            <person name="Jarju S."/>
            <person name="Secka A."/>
            <person name="Antonio M."/>
            <person name="Oren A."/>
            <person name="Chaudhuri R.R."/>
            <person name="La Ragione R."/>
            <person name="Hildebrand F."/>
            <person name="Pallen M.J."/>
        </authorList>
    </citation>
    <scope>NUCLEOTIDE SEQUENCE</scope>
    <source>
        <strain evidence="1">ChiHejej3B27-2180</strain>
    </source>
</reference>
<reference evidence="1" key="2">
    <citation type="submission" date="2021-04" db="EMBL/GenBank/DDBJ databases">
        <authorList>
            <person name="Gilroy R."/>
        </authorList>
    </citation>
    <scope>NUCLEOTIDE SEQUENCE</scope>
    <source>
        <strain evidence="1">ChiHejej3B27-2180</strain>
    </source>
</reference>
<protein>
    <recommendedName>
        <fullName evidence="3">Glycine cleavage system protein H</fullName>
    </recommendedName>
</protein>
<dbReference type="InterPro" id="IPR033753">
    <property type="entry name" value="GCV_H/Fam206"/>
</dbReference>
<dbReference type="Proteomes" id="UP000886878">
    <property type="component" value="Unassembled WGS sequence"/>
</dbReference>
<accession>A0A9D1QRU2</accession>
<sequence length="104" mass="11577">MKTMDEYDDWWLVKEPSQEGTMVTIGFLSSRIQEWGHLLFLDLPMVGAILNRGDLFVSIEAANAITFSASPVTGKIIAINPALNGWVNHQASGSDWLMKLLIKD</sequence>
<dbReference type="Pfam" id="PF01597">
    <property type="entry name" value="GCV_H"/>
    <property type="match status" value="1"/>
</dbReference>
<evidence type="ECO:0000313" key="2">
    <source>
        <dbReference type="Proteomes" id="UP000886878"/>
    </source>
</evidence>
<comment type="caution">
    <text evidence="1">The sequence shown here is derived from an EMBL/GenBank/DDBJ whole genome shotgun (WGS) entry which is preliminary data.</text>
</comment>
<name>A0A9D1QRU2_9LACO</name>
<dbReference type="EMBL" id="DXGK01000124">
    <property type="protein sequence ID" value="HIW70866.1"/>
    <property type="molecule type" value="Genomic_DNA"/>
</dbReference>
<evidence type="ECO:0000313" key="1">
    <source>
        <dbReference type="EMBL" id="HIW70866.1"/>
    </source>
</evidence>
<gene>
    <name evidence="1" type="ORF">H9876_05830</name>
</gene>
<proteinExistence type="predicted"/>
<dbReference type="SUPFAM" id="SSF51230">
    <property type="entry name" value="Single hybrid motif"/>
    <property type="match status" value="1"/>
</dbReference>
<dbReference type="InterPro" id="IPR011053">
    <property type="entry name" value="Single_hybrid_motif"/>
</dbReference>
<dbReference type="AlphaFoldDB" id="A0A9D1QRU2"/>
<evidence type="ECO:0008006" key="3">
    <source>
        <dbReference type="Google" id="ProtNLM"/>
    </source>
</evidence>
<organism evidence="1 2">
    <name type="scientific">Candidatus Limosilactobacillus merdipullorum</name>
    <dbReference type="NCBI Taxonomy" id="2838653"/>
    <lineage>
        <taxon>Bacteria</taxon>
        <taxon>Bacillati</taxon>
        <taxon>Bacillota</taxon>
        <taxon>Bacilli</taxon>
        <taxon>Lactobacillales</taxon>
        <taxon>Lactobacillaceae</taxon>
        <taxon>Limosilactobacillus</taxon>
    </lineage>
</organism>
<dbReference type="Gene3D" id="2.40.50.100">
    <property type="match status" value="1"/>
</dbReference>